<organism evidence="5 6">
    <name type="scientific">Senna tora</name>
    <dbReference type="NCBI Taxonomy" id="362788"/>
    <lineage>
        <taxon>Eukaryota</taxon>
        <taxon>Viridiplantae</taxon>
        <taxon>Streptophyta</taxon>
        <taxon>Embryophyta</taxon>
        <taxon>Tracheophyta</taxon>
        <taxon>Spermatophyta</taxon>
        <taxon>Magnoliopsida</taxon>
        <taxon>eudicotyledons</taxon>
        <taxon>Gunneridae</taxon>
        <taxon>Pentapetalae</taxon>
        <taxon>rosids</taxon>
        <taxon>fabids</taxon>
        <taxon>Fabales</taxon>
        <taxon>Fabaceae</taxon>
        <taxon>Caesalpinioideae</taxon>
        <taxon>Cassia clade</taxon>
        <taxon>Senna</taxon>
    </lineage>
</organism>
<keyword evidence="3" id="KW-0472">Membrane</keyword>
<gene>
    <name evidence="5" type="ORF">G2W53_028188</name>
</gene>
<accession>A0A834WEG9</accession>
<dbReference type="Gene3D" id="1.20.1560.10">
    <property type="entry name" value="ABC transporter type 1, transmembrane domain"/>
    <property type="match status" value="1"/>
</dbReference>
<comment type="caution">
    <text evidence="5">The sequence shown here is derived from an EMBL/GenBank/DDBJ whole genome shotgun (WGS) entry which is preliminary data.</text>
</comment>
<dbReference type="PROSITE" id="PS50929">
    <property type="entry name" value="ABC_TM1F"/>
    <property type="match status" value="1"/>
</dbReference>
<dbReference type="Proteomes" id="UP000634136">
    <property type="component" value="Unassembled WGS sequence"/>
</dbReference>
<sequence length="61" mass="6344">MIAVIGGIHTTTLAKLSGKSQEALSQAGNTMEQTVAQIRVVLAFVGENRALQAYSSALKVA</sequence>
<dbReference type="GO" id="GO:0140359">
    <property type="term" value="F:ABC-type transporter activity"/>
    <property type="evidence" value="ECO:0007669"/>
    <property type="project" value="InterPro"/>
</dbReference>
<keyword evidence="6" id="KW-1185">Reference proteome</keyword>
<dbReference type="InterPro" id="IPR036640">
    <property type="entry name" value="ABC1_TM_sf"/>
</dbReference>
<dbReference type="GO" id="GO:0005524">
    <property type="term" value="F:ATP binding"/>
    <property type="evidence" value="ECO:0007669"/>
    <property type="project" value="InterPro"/>
</dbReference>
<dbReference type="EMBL" id="JAAIUW010000009">
    <property type="protein sequence ID" value="KAF7814219.1"/>
    <property type="molecule type" value="Genomic_DNA"/>
</dbReference>
<keyword evidence="2" id="KW-1133">Transmembrane helix</keyword>
<reference evidence="5" key="1">
    <citation type="submission" date="2020-09" db="EMBL/GenBank/DDBJ databases">
        <title>Genome-Enabled Discovery of Anthraquinone Biosynthesis in Senna tora.</title>
        <authorList>
            <person name="Kang S.-H."/>
            <person name="Pandey R.P."/>
            <person name="Lee C.-M."/>
            <person name="Sim J.-S."/>
            <person name="Jeong J.-T."/>
            <person name="Choi B.-S."/>
            <person name="Jung M."/>
            <person name="Ginzburg D."/>
            <person name="Zhao K."/>
            <person name="Won S.Y."/>
            <person name="Oh T.-J."/>
            <person name="Yu Y."/>
            <person name="Kim N.-H."/>
            <person name="Lee O.R."/>
            <person name="Lee T.-H."/>
            <person name="Bashyal P."/>
            <person name="Kim T.-S."/>
            <person name="Lee W.-H."/>
            <person name="Kawkins C."/>
            <person name="Kim C.-K."/>
            <person name="Kim J.S."/>
            <person name="Ahn B.O."/>
            <person name="Rhee S.Y."/>
            <person name="Sohng J.K."/>
        </authorList>
    </citation>
    <scope>NUCLEOTIDE SEQUENCE</scope>
    <source>
        <tissue evidence="5">Leaf</tissue>
    </source>
</reference>
<protein>
    <submittedName>
        <fullName evidence="5">ABC transporter B family member 1</fullName>
    </submittedName>
</protein>
<feature type="domain" description="ABC transmembrane type-1" evidence="4">
    <location>
        <begin position="1"/>
        <end position="61"/>
    </location>
</feature>
<keyword evidence="1" id="KW-0812">Transmembrane</keyword>
<dbReference type="SUPFAM" id="SSF90123">
    <property type="entry name" value="ABC transporter transmembrane region"/>
    <property type="match status" value="1"/>
</dbReference>
<evidence type="ECO:0000313" key="6">
    <source>
        <dbReference type="Proteomes" id="UP000634136"/>
    </source>
</evidence>
<evidence type="ECO:0000256" key="3">
    <source>
        <dbReference type="ARBA" id="ARBA00023136"/>
    </source>
</evidence>
<proteinExistence type="predicted"/>
<dbReference type="GO" id="GO:0016020">
    <property type="term" value="C:membrane"/>
    <property type="evidence" value="ECO:0007669"/>
    <property type="project" value="InterPro"/>
</dbReference>
<evidence type="ECO:0000256" key="2">
    <source>
        <dbReference type="ARBA" id="ARBA00022989"/>
    </source>
</evidence>
<evidence type="ECO:0000256" key="1">
    <source>
        <dbReference type="ARBA" id="ARBA00022692"/>
    </source>
</evidence>
<evidence type="ECO:0000259" key="4">
    <source>
        <dbReference type="PROSITE" id="PS50929"/>
    </source>
</evidence>
<name>A0A834WEG9_9FABA</name>
<dbReference type="InterPro" id="IPR011527">
    <property type="entry name" value="ABC1_TM_dom"/>
</dbReference>
<dbReference type="OrthoDB" id="6500128at2759"/>
<evidence type="ECO:0000313" key="5">
    <source>
        <dbReference type="EMBL" id="KAF7814219.1"/>
    </source>
</evidence>
<dbReference type="AlphaFoldDB" id="A0A834WEG9"/>